<dbReference type="Proteomes" id="UP001163846">
    <property type="component" value="Unassembled WGS sequence"/>
</dbReference>
<protein>
    <submittedName>
        <fullName evidence="1">Uncharacterized protein</fullName>
    </submittedName>
</protein>
<name>A0AA38NWW4_9AGAR</name>
<comment type="caution">
    <text evidence="1">The sequence shown here is derived from an EMBL/GenBank/DDBJ whole genome shotgun (WGS) entry which is preliminary data.</text>
</comment>
<organism evidence="1 2">
    <name type="scientific">Lentinula raphanica</name>
    <dbReference type="NCBI Taxonomy" id="153919"/>
    <lineage>
        <taxon>Eukaryota</taxon>
        <taxon>Fungi</taxon>
        <taxon>Dikarya</taxon>
        <taxon>Basidiomycota</taxon>
        <taxon>Agaricomycotina</taxon>
        <taxon>Agaricomycetes</taxon>
        <taxon>Agaricomycetidae</taxon>
        <taxon>Agaricales</taxon>
        <taxon>Marasmiineae</taxon>
        <taxon>Omphalotaceae</taxon>
        <taxon>Lentinula</taxon>
    </lineage>
</organism>
<reference evidence="1" key="1">
    <citation type="submission" date="2022-08" db="EMBL/GenBank/DDBJ databases">
        <authorList>
            <consortium name="DOE Joint Genome Institute"/>
            <person name="Min B."/>
            <person name="Riley R."/>
            <person name="Sierra-Patev S."/>
            <person name="Naranjo-Ortiz M."/>
            <person name="Looney B."/>
            <person name="Konkel Z."/>
            <person name="Slot J.C."/>
            <person name="Sakamoto Y."/>
            <person name="Steenwyk J.L."/>
            <person name="Rokas A."/>
            <person name="Carro J."/>
            <person name="Camarero S."/>
            <person name="Ferreira P."/>
            <person name="Molpeceres G."/>
            <person name="Ruiz-Duenas F.J."/>
            <person name="Serrano A."/>
            <person name="Henrissat B."/>
            <person name="Drula E."/>
            <person name="Hughes K.W."/>
            <person name="Mata J.L."/>
            <person name="Ishikawa N.K."/>
            <person name="Vargas-Isla R."/>
            <person name="Ushijima S."/>
            <person name="Smith C.A."/>
            <person name="Ahrendt S."/>
            <person name="Andreopoulos W."/>
            <person name="He G."/>
            <person name="Labutti K."/>
            <person name="Lipzen A."/>
            <person name="Ng V."/>
            <person name="Sandor L."/>
            <person name="Barry K."/>
            <person name="Martinez A.T."/>
            <person name="Xiao Y."/>
            <person name="Gibbons J.G."/>
            <person name="Terashima K."/>
            <person name="Hibbett D.S."/>
            <person name="Grigoriev I.V."/>
        </authorList>
    </citation>
    <scope>NUCLEOTIDE SEQUENCE</scope>
    <source>
        <strain evidence="1">TFB9207</strain>
    </source>
</reference>
<feature type="non-terminal residue" evidence="1">
    <location>
        <position position="1"/>
    </location>
</feature>
<proteinExistence type="predicted"/>
<dbReference type="AlphaFoldDB" id="A0AA38NWW4"/>
<evidence type="ECO:0000313" key="1">
    <source>
        <dbReference type="EMBL" id="KAJ3831973.1"/>
    </source>
</evidence>
<evidence type="ECO:0000313" key="2">
    <source>
        <dbReference type="Proteomes" id="UP001163846"/>
    </source>
</evidence>
<gene>
    <name evidence="1" type="ORF">F5878DRAFT_501563</name>
</gene>
<keyword evidence="2" id="KW-1185">Reference proteome</keyword>
<dbReference type="EMBL" id="MU807135">
    <property type="protein sequence ID" value="KAJ3831973.1"/>
    <property type="molecule type" value="Genomic_DNA"/>
</dbReference>
<feature type="non-terminal residue" evidence="1">
    <location>
        <position position="69"/>
    </location>
</feature>
<accession>A0AA38NWW4</accession>
<sequence length="69" mass="7897">QTDDPLVFVHLFKPFREPVKDLSLYQTSYSYQQHAKQGRILPLSHVVQSCHLLPKFGIAADTQWSSANI</sequence>